<organism evidence="1 2">
    <name type="scientific">Corynebacterium tuberculostearicum</name>
    <dbReference type="NCBI Taxonomy" id="38304"/>
    <lineage>
        <taxon>Bacteria</taxon>
        <taxon>Bacillati</taxon>
        <taxon>Actinomycetota</taxon>
        <taxon>Actinomycetes</taxon>
        <taxon>Mycobacteriales</taxon>
        <taxon>Corynebacteriaceae</taxon>
        <taxon>Corynebacterium</taxon>
    </lineage>
</organism>
<accession>A0A8I1HRR9</accession>
<name>A0A8I1HRR9_9CORY</name>
<keyword evidence="2" id="KW-1185">Reference proteome</keyword>
<dbReference type="AlphaFoldDB" id="A0A8I1HRR9"/>
<dbReference type="GeneID" id="88918020"/>
<dbReference type="InterPro" id="IPR021678">
    <property type="entry name" value="DUF3263"/>
</dbReference>
<dbReference type="RefSeq" id="WP_005325609.1">
    <property type="nucleotide sequence ID" value="NZ_CP069791.1"/>
</dbReference>
<evidence type="ECO:0000313" key="1">
    <source>
        <dbReference type="EMBL" id="MBK3427963.1"/>
    </source>
</evidence>
<dbReference type="Pfam" id="PF11662">
    <property type="entry name" value="DUF3263"/>
    <property type="match status" value="1"/>
</dbReference>
<dbReference type="EMBL" id="JAEHFL010000007">
    <property type="protein sequence ID" value="MBK3427963.1"/>
    <property type="molecule type" value="Genomic_DNA"/>
</dbReference>
<dbReference type="Proteomes" id="UP000603369">
    <property type="component" value="Unassembled WGS sequence"/>
</dbReference>
<sequence length="91" mass="10275">MPYSLGMNPLSDLDAAILDFEETAPRSIGRKEEAIRAQLDISPVRYHQRLNLLLDAPAAAQSHPLLVARLRRLREEREDTRRAARGNTPDS</sequence>
<reference evidence="1 2" key="1">
    <citation type="submission" date="2020-12" db="EMBL/GenBank/DDBJ databases">
        <title>Draft genome sequence of the commensal strain Corynebacterium tuberculostearicum MFP09/CIP 102622 isolated from human skin.</title>
        <authorList>
            <person name="Boukerb A.M."/>
            <person name="Janvier X."/>
            <person name="Feuilloley M.G.J."/>
            <person name="Groboillot A."/>
        </authorList>
    </citation>
    <scope>NUCLEOTIDE SEQUENCE [LARGE SCALE GENOMIC DNA]</scope>
    <source>
        <strain evidence="1 2">CIP 102622</strain>
    </source>
</reference>
<protein>
    <submittedName>
        <fullName evidence="1">DUF3263 domain-containing protein</fullName>
    </submittedName>
</protein>
<proteinExistence type="predicted"/>
<comment type="caution">
    <text evidence="1">The sequence shown here is derived from an EMBL/GenBank/DDBJ whole genome shotgun (WGS) entry which is preliminary data.</text>
</comment>
<gene>
    <name evidence="1" type="ORF">JDP02_05465</name>
</gene>
<evidence type="ECO:0000313" key="2">
    <source>
        <dbReference type="Proteomes" id="UP000603369"/>
    </source>
</evidence>